<dbReference type="AlphaFoldDB" id="A0A5C6X4J4"/>
<dbReference type="EMBL" id="VOSM01000010">
    <property type="protein sequence ID" value="TXD35204.1"/>
    <property type="molecule type" value="Genomic_DNA"/>
</dbReference>
<dbReference type="CDD" id="cd11614">
    <property type="entry name" value="SAF_CpaB_FlgA_like"/>
    <property type="match status" value="1"/>
</dbReference>
<comment type="caution">
    <text evidence="1">The sequence shown here is derived from an EMBL/GenBank/DDBJ whole genome shotgun (WGS) entry which is preliminary data.</text>
</comment>
<reference evidence="1 2" key="1">
    <citation type="submission" date="2019-08" db="EMBL/GenBank/DDBJ databases">
        <title>Bradymonadales sp. TMQ4.</title>
        <authorList>
            <person name="Liang Q."/>
        </authorList>
    </citation>
    <scope>NUCLEOTIDE SEQUENCE [LARGE SCALE GENOMIC DNA]</scope>
    <source>
        <strain evidence="1 2">TMQ4</strain>
    </source>
</reference>
<keyword evidence="2" id="KW-1185">Reference proteome</keyword>
<dbReference type="Proteomes" id="UP000321412">
    <property type="component" value="Unassembled WGS sequence"/>
</dbReference>
<protein>
    <submittedName>
        <fullName evidence="1">Uncharacterized protein</fullName>
    </submittedName>
</protein>
<sequence>MRSRMMRWMLAVGVMLFLASNAVMLGLMWGIYFNEIITDVDQEHVIVLTRDLAAGERLGPTNSVLAHLPVGEIPGHAVRSKEVIFHQHAVLHHEGRAGQILTYDLLVERPVWRSENRQSLETMLGQ</sequence>
<dbReference type="OrthoDB" id="5512661at2"/>
<dbReference type="RefSeq" id="WP_146982667.1">
    <property type="nucleotide sequence ID" value="NZ_VOSM01000010.1"/>
</dbReference>
<evidence type="ECO:0000313" key="2">
    <source>
        <dbReference type="Proteomes" id="UP000321412"/>
    </source>
</evidence>
<accession>A0A5C6X4J4</accession>
<name>A0A5C6X4J4_9DELT</name>
<gene>
    <name evidence="1" type="ORF">FRC98_17210</name>
</gene>
<proteinExistence type="predicted"/>
<evidence type="ECO:0000313" key="1">
    <source>
        <dbReference type="EMBL" id="TXD35204.1"/>
    </source>
</evidence>
<organism evidence="1 2">
    <name type="scientific">Lujinxingia vulgaris</name>
    <dbReference type="NCBI Taxonomy" id="2600176"/>
    <lineage>
        <taxon>Bacteria</taxon>
        <taxon>Deltaproteobacteria</taxon>
        <taxon>Bradymonadales</taxon>
        <taxon>Lujinxingiaceae</taxon>
        <taxon>Lujinxingia</taxon>
    </lineage>
</organism>